<keyword evidence="2" id="KW-1003">Cell membrane</keyword>
<dbReference type="Pfam" id="PF12698">
    <property type="entry name" value="ABC2_membrane_3"/>
    <property type="match status" value="1"/>
</dbReference>
<evidence type="ECO:0000256" key="6">
    <source>
        <dbReference type="SAM" id="Phobius"/>
    </source>
</evidence>
<keyword evidence="5 6" id="KW-0472">Membrane</keyword>
<evidence type="ECO:0000256" key="5">
    <source>
        <dbReference type="ARBA" id="ARBA00023136"/>
    </source>
</evidence>
<evidence type="ECO:0000256" key="1">
    <source>
        <dbReference type="ARBA" id="ARBA00004651"/>
    </source>
</evidence>
<dbReference type="InterPro" id="IPR013525">
    <property type="entry name" value="ABC2_TM"/>
</dbReference>
<evidence type="ECO:0000256" key="4">
    <source>
        <dbReference type="ARBA" id="ARBA00022989"/>
    </source>
</evidence>
<dbReference type="Gene3D" id="3.40.1710.10">
    <property type="entry name" value="abc type-2 transporter like domain"/>
    <property type="match status" value="1"/>
</dbReference>
<feature type="transmembrane region" description="Helical" evidence="6">
    <location>
        <begin position="373"/>
        <end position="389"/>
    </location>
</feature>
<evidence type="ECO:0000256" key="3">
    <source>
        <dbReference type="ARBA" id="ARBA00022692"/>
    </source>
</evidence>
<proteinExistence type="predicted"/>
<evidence type="ECO:0000313" key="9">
    <source>
        <dbReference type="Proteomes" id="UP000783796"/>
    </source>
</evidence>
<feature type="transmembrane region" description="Helical" evidence="6">
    <location>
        <begin position="283"/>
        <end position="304"/>
    </location>
</feature>
<feature type="transmembrane region" description="Helical" evidence="6">
    <location>
        <begin position="311"/>
        <end position="329"/>
    </location>
</feature>
<keyword evidence="3 6" id="KW-0812">Transmembrane</keyword>
<protein>
    <submittedName>
        <fullName evidence="8">ABC transporter permease</fullName>
    </submittedName>
</protein>
<dbReference type="InterPro" id="IPR051449">
    <property type="entry name" value="ABC-2_transporter_component"/>
</dbReference>
<organism evidence="8 9">
    <name type="scientific">Candidatus Phocaeicola faecigallinarum</name>
    <dbReference type="NCBI Taxonomy" id="2838732"/>
    <lineage>
        <taxon>Bacteria</taxon>
        <taxon>Pseudomonadati</taxon>
        <taxon>Bacteroidota</taxon>
        <taxon>Bacteroidia</taxon>
        <taxon>Bacteroidales</taxon>
        <taxon>Bacteroidaceae</taxon>
        <taxon>Phocaeicola</taxon>
    </lineage>
</organism>
<dbReference type="PANTHER" id="PTHR30294:SF46">
    <property type="entry name" value="ABC TRANSPORTER PERMEASE"/>
    <property type="match status" value="1"/>
</dbReference>
<accession>A0A948WUF6</accession>
<keyword evidence="4 6" id="KW-1133">Transmembrane helix</keyword>
<gene>
    <name evidence="8" type="ORF">H9777_00270</name>
</gene>
<feature type="domain" description="ABC-2 type transporter transmembrane" evidence="7">
    <location>
        <begin position="34"/>
        <end position="385"/>
    </location>
</feature>
<dbReference type="GO" id="GO:0140359">
    <property type="term" value="F:ABC-type transporter activity"/>
    <property type="evidence" value="ECO:0007669"/>
    <property type="project" value="InterPro"/>
</dbReference>
<feature type="transmembrane region" description="Helical" evidence="6">
    <location>
        <begin position="250"/>
        <end position="271"/>
    </location>
</feature>
<comment type="caution">
    <text evidence="8">The sequence shown here is derived from an EMBL/GenBank/DDBJ whole genome shotgun (WGS) entry which is preliminary data.</text>
</comment>
<evidence type="ECO:0000259" key="7">
    <source>
        <dbReference type="Pfam" id="PF12698"/>
    </source>
</evidence>
<feature type="transmembrane region" description="Helical" evidence="6">
    <location>
        <begin position="33"/>
        <end position="52"/>
    </location>
</feature>
<dbReference type="PANTHER" id="PTHR30294">
    <property type="entry name" value="MEMBRANE COMPONENT OF ABC TRANSPORTER YHHJ-RELATED"/>
    <property type="match status" value="1"/>
</dbReference>
<feature type="transmembrane region" description="Helical" evidence="6">
    <location>
        <begin position="194"/>
        <end position="217"/>
    </location>
</feature>
<evidence type="ECO:0000313" key="8">
    <source>
        <dbReference type="EMBL" id="MBU3836772.1"/>
    </source>
</evidence>
<sequence>MKHQPFRNIVRQGISSLFHICARELKNVFKDQGVLIFFILVPLAYPLVYAFIYTQEVVRDVPAAVVDNSRSSLSREFIRMVDATPDIKVQSYCADMEEAQNLIEEGRVYGIIYIPEEFARNISQGKQTSVSIFSDMSGLLYYKSLLMATTNVSLDMNKDIKIQRMGNTTARQDEISTAPLEYEEVSLFNPQDGFASFLIPAVLVLIIQQTLLLGIGLSAGTARETNKFQDLVPLSRKYNGTLRIVLGKSLAYFLIYAIVSAYVLCAVPKMFSLVQLPDPITLLLFMLPYLLACIFFAMTCSIFIHHRESCMMIYVFTSVPLLFISGISWPGAAIPDFWKVVSWIFPSTFGINGFVRINSMGATLSDVLPEFRALWLHTGIYFITTCIVYRRQIQISHRHVEEKLKRVRKYFRLKKKSTITQ</sequence>
<dbReference type="EMBL" id="JAHLFW010000003">
    <property type="protein sequence ID" value="MBU3836772.1"/>
    <property type="molecule type" value="Genomic_DNA"/>
</dbReference>
<dbReference type="AlphaFoldDB" id="A0A948WUF6"/>
<dbReference type="GO" id="GO:0005886">
    <property type="term" value="C:plasma membrane"/>
    <property type="evidence" value="ECO:0007669"/>
    <property type="project" value="UniProtKB-SubCell"/>
</dbReference>
<reference evidence="8" key="1">
    <citation type="journal article" date="2021" name="PeerJ">
        <title>Extensive microbial diversity within the chicken gut microbiome revealed by metagenomics and culture.</title>
        <authorList>
            <person name="Gilroy R."/>
            <person name="Ravi A."/>
            <person name="Getino M."/>
            <person name="Pursley I."/>
            <person name="Horton D.L."/>
            <person name="Alikhan N.F."/>
            <person name="Baker D."/>
            <person name="Gharbi K."/>
            <person name="Hall N."/>
            <person name="Watson M."/>
            <person name="Adriaenssens E.M."/>
            <person name="Foster-Nyarko E."/>
            <person name="Jarju S."/>
            <person name="Secka A."/>
            <person name="Antonio M."/>
            <person name="Oren A."/>
            <person name="Chaudhuri R.R."/>
            <person name="La Ragione R."/>
            <person name="Hildebrand F."/>
            <person name="Pallen M.J."/>
        </authorList>
    </citation>
    <scope>NUCLEOTIDE SEQUENCE</scope>
    <source>
        <strain evidence="8">G4-2901</strain>
    </source>
</reference>
<evidence type="ECO:0000256" key="2">
    <source>
        <dbReference type="ARBA" id="ARBA00022475"/>
    </source>
</evidence>
<comment type="subcellular location">
    <subcellularLocation>
        <location evidence="1">Cell membrane</location>
        <topology evidence="1">Multi-pass membrane protein</topology>
    </subcellularLocation>
</comment>
<dbReference type="Proteomes" id="UP000783796">
    <property type="component" value="Unassembled WGS sequence"/>
</dbReference>
<reference evidence="8" key="2">
    <citation type="submission" date="2021-04" db="EMBL/GenBank/DDBJ databases">
        <authorList>
            <person name="Gilroy R."/>
        </authorList>
    </citation>
    <scope>NUCLEOTIDE SEQUENCE</scope>
    <source>
        <strain evidence="8">G4-2901</strain>
    </source>
</reference>
<name>A0A948WUF6_9BACT</name>